<accession>A0ACB5TH52</accession>
<name>A0ACB5TH52_CANBO</name>
<gene>
    <name evidence="1" type="ORF">Cboi01_000087000</name>
</gene>
<dbReference type="Proteomes" id="UP001165101">
    <property type="component" value="Unassembled WGS sequence"/>
</dbReference>
<evidence type="ECO:0000313" key="1">
    <source>
        <dbReference type="EMBL" id="GME88374.1"/>
    </source>
</evidence>
<sequence>MSNIPRLLTDQEKSKIFEFQDYIHYSPRYSDDEFEYRHVTLPKNMMKNIPKDYLTENGTFRILMEEEWRGLGIVQSLGWYHYEVHAPEPNILLFKRSV</sequence>
<organism evidence="1 2">
    <name type="scientific">Candida boidinii</name>
    <name type="common">Yeast</name>
    <dbReference type="NCBI Taxonomy" id="5477"/>
    <lineage>
        <taxon>Eukaryota</taxon>
        <taxon>Fungi</taxon>
        <taxon>Dikarya</taxon>
        <taxon>Ascomycota</taxon>
        <taxon>Saccharomycotina</taxon>
        <taxon>Pichiomycetes</taxon>
        <taxon>Pichiales</taxon>
        <taxon>Pichiaceae</taxon>
        <taxon>Ogataea</taxon>
        <taxon>Ogataea/Candida clade</taxon>
    </lineage>
</organism>
<comment type="caution">
    <text evidence="1">The sequence shown here is derived from an EMBL/GenBank/DDBJ whole genome shotgun (WGS) entry which is preliminary data.</text>
</comment>
<reference evidence="1" key="1">
    <citation type="submission" date="2023-04" db="EMBL/GenBank/DDBJ databases">
        <title>Candida boidinii NBRC 1967.</title>
        <authorList>
            <person name="Ichikawa N."/>
            <person name="Sato H."/>
            <person name="Tonouchi N."/>
        </authorList>
    </citation>
    <scope>NUCLEOTIDE SEQUENCE</scope>
    <source>
        <strain evidence="1">NBRC 1967</strain>
    </source>
</reference>
<proteinExistence type="predicted"/>
<keyword evidence="2" id="KW-1185">Reference proteome</keyword>
<dbReference type="EMBL" id="BSXV01000271">
    <property type="protein sequence ID" value="GME88374.1"/>
    <property type="molecule type" value="Genomic_DNA"/>
</dbReference>
<protein>
    <submittedName>
        <fullName evidence="1">Unnamed protein product</fullName>
    </submittedName>
</protein>
<evidence type="ECO:0000313" key="2">
    <source>
        <dbReference type="Proteomes" id="UP001165101"/>
    </source>
</evidence>